<keyword evidence="2" id="KW-1185">Reference proteome</keyword>
<evidence type="ECO:0000313" key="2">
    <source>
        <dbReference type="Proteomes" id="UP000789570"/>
    </source>
</evidence>
<reference evidence="1" key="1">
    <citation type="submission" date="2021-06" db="EMBL/GenBank/DDBJ databases">
        <authorList>
            <person name="Kallberg Y."/>
            <person name="Tangrot J."/>
            <person name="Rosling A."/>
        </authorList>
    </citation>
    <scope>NUCLEOTIDE SEQUENCE</scope>
    <source>
        <strain evidence="1">UK204</strain>
    </source>
</reference>
<dbReference type="Proteomes" id="UP000789570">
    <property type="component" value="Unassembled WGS sequence"/>
</dbReference>
<protein>
    <submittedName>
        <fullName evidence="1">17681_t:CDS:1</fullName>
    </submittedName>
</protein>
<organism evidence="1 2">
    <name type="scientific">Funneliformis caledonium</name>
    <dbReference type="NCBI Taxonomy" id="1117310"/>
    <lineage>
        <taxon>Eukaryota</taxon>
        <taxon>Fungi</taxon>
        <taxon>Fungi incertae sedis</taxon>
        <taxon>Mucoromycota</taxon>
        <taxon>Glomeromycotina</taxon>
        <taxon>Glomeromycetes</taxon>
        <taxon>Glomerales</taxon>
        <taxon>Glomeraceae</taxon>
        <taxon>Funneliformis</taxon>
    </lineage>
</organism>
<proteinExistence type="predicted"/>
<feature type="non-terminal residue" evidence="1">
    <location>
        <position position="1"/>
    </location>
</feature>
<accession>A0A9N9JB45</accession>
<gene>
    <name evidence="1" type="ORF">FCALED_LOCUS17610</name>
</gene>
<comment type="caution">
    <text evidence="1">The sequence shown here is derived from an EMBL/GenBank/DDBJ whole genome shotgun (WGS) entry which is preliminary data.</text>
</comment>
<sequence length="41" mass="4596">NEGKPSFKLSELVFVMYKDEKLQAKVEKAQKPVEASQSGVK</sequence>
<name>A0A9N9JB45_9GLOM</name>
<evidence type="ECO:0000313" key="1">
    <source>
        <dbReference type="EMBL" id="CAG8772330.1"/>
    </source>
</evidence>
<feature type="non-terminal residue" evidence="1">
    <location>
        <position position="41"/>
    </location>
</feature>
<dbReference type="AlphaFoldDB" id="A0A9N9JB45"/>
<dbReference type="EMBL" id="CAJVPQ010028079">
    <property type="protein sequence ID" value="CAG8772330.1"/>
    <property type="molecule type" value="Genomic_DNA"/>
</dbReference>